<evidence type="ECO:0000313" key="3">
    <source>
        <dbReference type="EMBL" id="CAH1246197.1"/>
    </source>
</evidence>
<dbReference type="OrthoDB" id="415358at2759"/>
<dbReference type="InterPro" id="IPR003347">
    <property type="entry name" value="JmjC_dom"/>
</dbReference>
<protein>
    <submittedName>
        <fullName evidence="3">KDM8 protein</fullName>
    </submittedName>
</protein>
<feature type="signal peptide" evidence="1">
    <location>
        <begin position="1"/>
        <end position="26"/>
    </location>
</feature>
<dbReference type="FunFam" id="2.60.120.650:FF:000025">
    <property type="entry name" value="Lysine-specific demethylase 8"/>
    <property type="match status" value="1"/>
</dbReference>
<evidence type="ECO:0000256" key="1">
    <source>
        <dbReference type="SAM" id="SignalP"/>
    </source>
</evidence>
<dbReference type="SUPFAM" id="SSF51197">
    <property type="entry name" value="Clavaminate synthase-like"/>
    <property type="match status" value="1"/>
</dbReference>
<sequence>MLPFSHVALKMVSTFISLWFLGTTISKDMRMDAVFPPVVEPSDSGLPDGHLLPLGCQREPDGPVKEYAEPLTPIEFWNLHVKDYVPLVYRQAITKAPAATNWRSDEYIREKYGDLDVLVETKNEDRGTRPQRMTLNDFLDNYKRKDWYVVSLLPDPMRADMQVPRSLLCGTFKKTILESNLWLSAGGTKSLLHYDADHNLHCLMSGRKDFIMIDPKYDDLLVMNEKRQYSGSSWSHLDMNRIDLLAHPQVSEVPWTWATLLAGDCIFIPAGYFHQVRSYGRSVAATIMWAPLNKFNDSDCATTDIDAYTALSDVQLQWTYKKGDKSIDMGFVNVEVELRGNLLDLMAERNDTKLTKELFTVYYQRIVVDEDQDGEDIDEEDLEVIDKMFGVLDINKTGYLTRQGLENLDIEILKDVARILDEPHGPVKENDDVGTRDEL</sequence>
<proteinExistence type="predicted"/>
<dbReference type="AlphaFoldDB" id="A0A8J9Z325"/>
<reference evidence="3" key="1">
    <citation type="submission" date="2022-01" db="EMBL/GenBank/DDBJ databases">
        <authorList>
            <person name="Braso-Vives M."/>
        </authorList>
    </citation>
    <scope>NUCLEOTIDE SEQUENCE</scope>
</reference>
<keyword evidence="1" id="KW-0732">Signal</keyword>
<evidence type="ECO:0000259" key="2">
    <source>
        <dbReference type="PROSITE" id="PS51184"/>
    </source>
</evidence>
<keyword evidence="4" id="KW-1185">Reference proteome</keyword>
<feature type="domain" description="JmjC" evidence="2">
    <location>
        <begin position="141"/>
        <end position="306"/>
    </location>
</feature>
<dbReference type="EMBL" id="OV696700">
    <property type="protein sequence ID" value="CAH1246197.1"/>
    <property type="molecule type" value="Genomic_DNA"/>
</dbReference>
<dbReference type="Proteomes" id="UP000838412">
    <property type="component" value="Chromosome 15"/>
</dbReference>
<organism evidence="3 4">
    <name type="scientific">Branchiostoma lanceolatum</name>
    <name type="common">Common lancelet</name>
    <name type="synonym">Amphioxus lanceolatum</name>
    <dbReference type="NCBI Taxonomy" id="7740"/>
    <lineage>
        <taxon>Eukaryota</taxon>
        <taxon>Metazoa</taxon>
        <taxon>Chordata</taxon>
        <taxon>Cephalochordata</taxon>
        <taxon>Leptocardii</taxon>
        <taxon>Amphioxiformes</taxon>
        <taxon>Branchiostomatidae</taxon>
        <taxon>Branchiostoma</taxon>
    </lineage>
</organism>
<dbReference type="PROSITE" id="PS51184">
    <property type="entry name" value="JMJC"/>
    <property type="match status" value="1"/>
</dbReference>
<dbReference type="Gene3D" id="2.60.120.650">
    <property type="entry name" value="Cupin"/>
    <property type="match status" value="1"/>
</dbReference>
<dbReference type="SMART" id="SM00558">
    <property type="entry name" value="JmjC"/>
    <property type="match status" value="1"/>
</dbReference>
<dbReference type="PANTHER" id="PTHR12461:SF53">
    <property type="entry name" value="JMJC DOMAIN-CONTAINING PROTEIN"/>
    <property type="match status" value="1"/>
</dbReference>
<accession>A0A8J9Z325</accession>
<gene>
    <name evidence="3" type="primary">KDM8</name>
    <name evidence="3" type="ORF">BLAG_LOCUS8305</name>
</gene>
<feature type="chain" id="PRO_5035460095" evidence="1">
    <location>
        <begin position="27"/>
        <end position="439"/>
    </location>
</feature>
<name>A0A8J9Z325_BRALA</name>
<dbReference type="Pfam" id="PF13621">
    <property type="entry name" value="Cupin_8"/>
    <property type="match status" value="1"/>
</dbReference>
<evidence type="ECO:0000313" key="4">
    <source>
        <dbReference type="Proteomes" id="UP000838412"/>
    </source>
</evidence>
<dbReference type="PANTHER" id="PTHR12461">
    <property type="entry name" value="HYPOXIA-INDUCIBLE FACTOR 1 ALPHA INHIBITOR-RELATED"/>
    <property type="match status" value="1"/>
</dbReference>
<dbReference type="InterPro" id="IPR041667">
    <property type="entry name" value="Cupin_8"/>
</dbReference>